<sequence length="94" mass="10924">MSQLRSRLAPPPREYNLKFDYDKRFLAGDDEGNDDDEDDNDDDEDEDKARSPINLVIIEACEYDTRFQYKPIPALFNESYVAAARATMQMPKLE</sequence>
<name>A0A1V6Q7N2_9EURO</name>
<evidence type="ECO:0000313" key="2">
    <source>
        <dbReference type="EMBL" id="OQD85012.1"/>
    </source>
</evidence>
<reference evidence="3" key="1">
    <citation type="journal article" date="2017" name="Nat. Microbiol.">
        <title>Global analysis of biosynthetic gene clusters reveals vast potential of secondary metabolite production in Penicillium species.</title>
        <authorList>
            <person name="Nielsen J.C."/>
            <person name="Grijseels S."/>
            <person name="Prigent S."/>
            <person name="Ji B."/>
            <person name="Dainat J."/>
            <person name="Nielsen K.F."/>
            <person name="Frisvad J.C."/>
            <person name="Workman M."/>
            <person name="Nielsen J."/>
        </authorList>
    </citation>
    <scope>NUCLEOTIDE SEQUENCE [LARGE SCALE GENOMIC DNA]</scope>
    <source>
        <strain evidence="3">IBT 31811</strain>
    </source>
</reference>
<proteinExistence type="predicted"/>
<evidence type="ECO:0000313" key="3">
    <source>
        <dbReference type="Proteomes" id="UP000191672"/>
    </source>
</evidence>
<accession>A0A1V6Q7N2</accession>
<comment type="caution">
    <text evidence="2">The sequence shown here is derived from an EMBL/GenBank/DDBJ whole genome shotgun (WGS) entry which is preliminary data.</text>
</comment>
<dbReference type="Proteomes" id="UP000191672">
    <property type="component" value="Unassembled WGS sequence"/>
</dbReference>
<organism evidence="2 3">
    <name type="scientific">Penicillium antarcticum</name>
    <dbReference type="NCBI Taxonomy" id="416450"/>
    <lineage>
        <taxon>Eukaryota</taxon>
        <taxon>Fungi</taxon>
        <taxon>Dikarya</taxon>
        <taxon>Ascomycota</taxon>
        <taxon>Pezizomycotina</taxon>
        <taxon>Eurotiomycetes</taxon>
        <taxon>Eurotiomycetidae</taxon>
        <taxon>Eurotiales</taxon>
        <taxon>Aspergillaceae</taxon>
        <taxon>Penicillium</taxon>
    </lineage>
</organism>
<evidence type="ECO:0000256" key="1">
    <source>
        <dbReference type="SAM" id="MobiDB-lite"/>
    </source>
</evidence>
<feature type="region of interest" description="Disordered" evidence="1">
    <location>
        <begin position="26"/>
        <end position="51"/>
    </location>
</feature>
<dbReference type="AlphaFoldDB" id="A0A1V6Q7N2"/>
<dbReference type="EMBL" id="MDYN01000011">
    <property type="protein sequence ID" value="OQD85012.1"/>
    <property type="molecule type" value="Genomic_DNA"/>
</dbReference>
<gene>
    <name evidence="2" type="ORF">PENANT_c011G04762</name>
</gene>
<protein>
    <submittedName>
        <fullName evidence="2">Uncharacterized protein</fullName>
    </submittedName>
</protein>
<feature type="compositionally biased region" description="Acidic residues" evidence="1">
    <location>
        <begin position="28"/>
        <end position="46"/>
    </location>
</feature>
<keyword evidence="3" id="KW-1185">Reference proteome</keyword>